<organism evidence="1 2">
    <name type="scientific">Pseudoneobacillus rhizosphaerae</name>
    <dbReference type="NCBI Taxonomy" id="2880968"/>
    <lineage>
        <taxon>Bacteria</taxon>
        <taxon>Bacillati</taxon>
        <taxon>Bacillota</taxon>
        <taxon>Bacilli</taxon>
        <taxon>Bacillales</taxon>
        <taxon>Bacillaceae</taxon>
        <taxon>Pseudoneobacillus</taxon>
    </lineage>
</organism>
<dbReference type="RefSeq" id="WP_230496077.1">
    <property type="nucleotide sequence ID" value="NZ_CAKJTG010000007.1"/>
</dbReference>
<dbReference type="Pfam" id="PF12903">
    <property type="entry name" value="DUF3830"/>
    <property type="match status" value="1"/>
</dbReference>
<dbReference type="InterPro" id="IPR024532">
    <property type="entry name" value="DUF3830"/>
</dbReference>
<dbReference type="Proteomes" id="UP000789845">
    <property type="component" value="Unassembled WGS sequence"/>
</dbReference>
<proteinExistence type="predicted"/>
<sequence>MNLFTITFLDSDVTLRACILAEKAPATSHAFIHLLKEEPIHTTGRHAMYTGKEVSIQLPVSRCELTPLHEPAKENLTCFPQPGDILFTFMPAYAWGGIPTPIYDFGLFYGRDARTFFPAGWIPGNLFARIIDEDLEELEEIGRVIHMKGQQSIVINKA</sequence>
<evidence type="ECO:0008006" key="3">
    <source>
        <dbReference type="Google" id="ProtNLM"/>
    </source>
</evidence>
<dbReference type="AlphaFoldDB" id="A0A9C7G8C3"/>
<reference evidence="1" key="1">
    <citation type="submission" date="2021-10" db="EMBL/GenBank/DDBJ databases">
        <authorList>
            <person name="Criscuolo A."/>
        </authorList>
    </citation>
    <scope>NUCLEOTIDE SEQUENCE</scope>
    <source>
        <strain evidence="1">CIP111885</strain>
    </source>
</reference>
<protein>
    <recommendedName>
        <fullName evidence="3">DUF3830 family protein</fullName>
    </recommendedName>
</protein>
<evidence type="ECO:0000313" key="2">
    <source>
        <dbReference type="Proteomes" id="UP000789845"/>
    </source>
</evidence>
<name>A0A9C7G8C3_9BACI</name>
<gene>
    <name evidence="1" type="ORF">NEOCIP111885_01511</name>
</gene>
<dbReference type="EMBL" id="CAKJTG010000007">
    <property type="protein sequence ID" value="CAG9607819.1"/>
    <property type="molecule type" value="Genomic_DNA"/>
</dbReference>
<evidence type="ECO:0000313" key="1">
    <source>
        <dbReference type="EMBL" id="CAG9607819.1"/>
    </source>
</evidence>
<dbReference type="Gene3D" id="2.40.100.20">
    <property type="match status" value="1"/>
</dbReference>
<accession>A0A9C7G8C3</accession>
<keyword evidence="2" id="KW-1185">Reference proteome</keyword>
<comment type="caution">
    <text evidence="1">The sequence shown here is derived from an EMBL/GenBank/DDBJ whole genome shotgun (WGS) entry which is preliminary data.</text>
</comment>